<dbReference type="Pfam" id="PF13458">
    <property type="entry name" value="Peripla_BP_6"/>
    <property type="match status" value="1"/>
</dbReference>
<gene>
    <name evidence="5" type="ORF">HP550_20720</name>
</gene>
<dbReference type="InterPro" id="IPR051010">
    <property type="entry name" value="BCAA_transport"/>
</dbReference>
<organism evidence="5 6">
    <name type="scientific">Cellulomonas humilata</name>
    <dbReference type="NCBI Taxonomy" id="144055"/>
    <lineage>
        <taxon>Bacteria</taxon>
        <taxon>Bacillati</taxon>
        <taxon>Actinomycetota</taxon>
        <taxon>Actinomycetes</taxon>
        <taxon>Micrococcales</taxon>
        <taxon>Cellulomonadaceae</taxon>
        <taxon>Cellulomonas</taxon>
    </lineage>
</organism>
<feature type="signal peptide" evidence="3">
    <location>
        <begin position="1"/>
        <end position="25"/>
    </location>
</feature>
<evidence type="ECO:0000256" key="1">
    <source>
        <dbReference type="ARBA" id="ARBA00010062"/>
    </source>
</evidence>
<feature type="domain" description="Leucine-binding protein" evidence="4">
    <location>
        <begin position="44"/>
        <end position="365"/>
    </location>
</feature>
<dbReference type="RefSeq" id="WP_175349586.1">
    <property type="nucleotide sequence ID" value="NZ_JABMCI010000071.1"/>
</dbReference>
<keyword evidence="2 3" id="KW-0732">Signal</keyword>
<evidence type="ECO:0000256" key="3">
    <source>
        <dbReference type="SAM" id="SignalP"/>
    </source>
</evidence>
<comment type="caution">
    <text evidence="5">The sequence shown here is derived from an EMBL/GenBank/DDBJ whole genome shotgun (WGS) entry which is preliminary data.</text>
</comment>
<protein>
    <submittedName>
        <fullName evidence="5">ABC transporter substrate-binding protein</fullName>
    </submittedName>
</protein>
<dbReference type="PANTHER" id="PTHR30483:SF6">
    <property type="entry name" value="PERIPLASMIC BINDING PROTEIN OF ABC TRANSPORTER FOR NATURAL AMINO ACIDS"/>
    <property type="match status" value="1"/>
</dbReference>
<evidence type="ECO:0000256" key="2">
    <source>
        <dbReference type="ARBA" id="ARBA00022729"/>
    </source>
</evidence>
<evidence type="ECO:0000313" key="5">
    <source>
        <dbReference type="EMBL" id="NUU19674.1"/>
    </source>
</evidence>
<dbReference type="Proteomes" id="UP000565724">
    <property type="component" value="Unassembled WGS sequence"/>
</dbReference>
<feature type="chain" id="PRO_5039211102" evidence="3">
    <location>
        <begin position="26"/>
        <end position="433"/>
    </location>
</feature>
<evidence type="ECO:0000259" key="4">
    <source>
        <dbReference type="Pfam" id="PF13458"/>
    </source>
</evidence>
<dbReference type="InterPro" id="IPR028081">
    <property type="entry name" value="Leu-bd"/>
</dbReference>
<dbReference type="PANTHER" id="PTHR30483">
    <property type="entry name" value="LEUCINE-SPECIFIC-BINDING PROTEIN"/>
    <property type="match status" value="1"/>
</dbReference>
<dbReference type="CDD" id="cd06346">
    <property type="entry name" value="PBP1_ABC_ligand_binding-like"/>
    <property type="match status" value="1"/>
</dbReference>
<proteinExistence type="inferred from homology"/>
<comment type="similarity">
    <text evidence="1">Belongs to the leucine-binding protein family.</text>
</comment>
<keyword evidence="6" id="KW-1185">Reference proteome</keyword>
<dbReference type="InterPro" id="IPR028082">
    <property type="entry name" value="Peripla_BP_I"/>
</dbReference>
<dbReference type="EMBL" id="JABMCI010000071">
    <property type="protein sequence ID" value="NUU19674.1"/>
    <property type="molecule type" value="Genomic_DNA"/>
</dbReference>
<dbReference type="PROSITE" id="PS51257">
    <property type="entry name" value="PROKAR_LIPOPROTEIN"/>
    <property type="match status" value="1"/>
</dbReference>
<dbReference type="SUPFAM" id="SSF53822">
    <property type="entry name" value="Periplasmic binding protein-like I"/>
    <property type="match status" value="1"/>
</dbReference>
<accession>A0A7Y6E040</accession>
<sequence>MIRSTHVVRAAALAGAVALALTACSGSDEPADGESSAAPTASGPLKIGSLLPVTGNLAYLGPPEIAGVDLAIKDINDAGGVNGVPVTVSHKDSGPTSDLATIGTPSAKALIEEGVHVIIGAASSGLSLGVVGPITDAEIVQISPANTAADLSGISPYYFRTAPPDEVQGQALATQIIADGHKNVGILVFDDPYGTGLRGFVQQNLEPAGVTVTYGAEDAGQDFPPELQDYSTEVGEVVATNPDAIVIITFDEVRVIVPQLVQAGYDMSNVYLVDGNVASFKQDPADSAKFFFDPGTMEGAQGTNPGANPTDDFKARLLEVNPDLKDFNYGPESYDATILAALAAVKGGQNDGPTVQANMAAVSGTTDGEECATFADCVALIEDGKEITYQAVSGVGPFNDNNDPSSAFVGIYKYDAENVPVWQKAEFGEVKGS</sequence>
<evidence type="ECO:0000313" key="6">
    <source>
        <dbReference type="Proteomes" id="UP000565724"/>
    </source>
</evidence>
<reference evidence="5 6" key="1">
    <citation type="submission" date="2020-05" db="EMBL/GenBank/DDBJ databases">
        <title>Genome Sequencing of Type Strains.</title>
        <authorList>
            <person name="Lemaire J.F."/>
            <person name="Inderbitzin P."/>
            <person name="Gregorio O.A."/>
            <person name="Collins S.B."/>
            <person name="Wespe N."/>
            <person name="Knight-Connoni V."/>
        </authorList>
    </citation>
    <scope>NUCLEOTIDE SEQUENCE [LARGE SCALE GENOMIC DNA]</scope>
    <source>
        <strain evidence="5 6">ATCC 25174</strain>
    </source>
</reference>
<name>A0A7Y6E040_9CELL</name>
<dbReference type="AlphaFoldDB" id="A0A7Y6E040"/>
<dbReference type="Gene3D" id="3.40.50.2300">
    <property type="match status" value="2"/>
</dbReference>